<accession>A0AB73JFT3</accession>
<dbReference type="GO" id="GO:0005524">
    <property type="term" value="F:ATP binding"/>
    <property type="evidence" value="ECO:0007669"/>
    <property type="project" value="UniProtKB-KW"/>
</dbReference>
<keyword evidence="3" id="KW-0067">ATP-binding</keyword>
<dbReference type="InterPro" id="IPR008571">
    <property type="entry name" value="HerA-like"/>
</dbReference>
<reference evidence="2 4" key="1">
    <citation type="journal article" date="2019" name="Int. J. Infect. Dis.">
        <title>Characterization of a community-acquired methicillin-resistant sequence type 338 Staphylococcus aureus strain containing a staphylococcal cassette chromosome mec type VT.</title>
        <authorList>
            <person name="Chen Y."/>
            <person name="Hong J."/>
            <person name="Chen Y."/>
            <person name="Wang H."/>
            <person name="Yu Y."/>
            <person name="Qu T."/>
        </authorList>
    </citation>
    <scope>NUCLEOTIDE SEQUENCE [LARGE SCALE GENOMIC DNA]</scope>
    <source>
        <strain evidence="2 4">LJ05</strain>
    </source>
</reference>
<dbReference type="InterPro" id="IPR002789">
    <property type="entry name" value="HerA_central"/>
</dbReference>
<dbReference type="PANTHER" id="PTHR42957:SF1">
    <property type="entry name" value="HELICASE MJ1565-RELATED"/>
    <property type="match status" value="1"/>
</dbReference>
<dbReference type="Pfam" id="PF01935">
    <property type="entry name" value="DUF87"/>
    <property type="match status" value="1"/>
</dbReference>
<protein>
    <submittedName>
        <fullName evidence="3">ATP-binding protein</fullName>
    </submittedName>
    <submittedName>
        <fullName evidence="2">DUF87 domain-containing protein</fullName>
    </submittedName>
</protein>
<evidence type="ECO:0000313" key="4">
    <source>
        <dbReference type="Proteomes" id="UP000463077"/>
    </source>
</evidence>
<dbReference type="AlphaFoldDB" id="A0AB73JFT3"/>
<dbReference type="Proteomes" id="UP000502818">
    <property type="component" value="Chromosome"/>
</dbReference>
<evidence type="ECO:0000313" key="2">
    <source>
        <dbReference type="EMBL" id="MUG52006.1"/>
    </source>
</evidence>
<dbReference type="RefSeq" id="WP_000555614.1">
    <property type="nucleotide sequence ID" value="NZ_BAABQX010000002.1"/>
</dbReference>
<evidence type="ECO:0000313" key="3">
    <source>
        <dbReference type="EMBL" id="QJR06318.1"/>
    </source>
</evidence>
<organism evidence="2 4">
    <name type="scientific">Staphylococcus aureus</name>
    <dbReference type="NCBI Taxonomy" id="1280"/>
    <lineage>
        <taxon>Bacteria</taxon>
        <taxon>Bacillati</taxon>
        <taxon>Bacillota</taxon>
        <taxon>Bacilli</taxon>
        <taxon>Bacillales</taxon>
        <taxon>Staphylococcaceae</taxon>
        <taxon>Staphylococcus</taxon>
    </lineage>
</organism>
<feature type="domain" description="Helicase HerA central" evidence="1">
    <location>
        <begin position="131"/>
        <end position="336"/>
    </location>
</feature>
<dbReference type="InterPro" id="IPR027417">
    <property type="entry name" value="P-loop_NTPase"/>
</dbReference>
<evidence type="ECO:0000259" key="1">
    <source>
        <dbReference type="Pfam" id="PF01935"/>
    </source>
</evidence>
<dbReference type="PANTHER" id="PTHR42957">
    <property type="entry name" value="HELICASE MJ1565-RELATED"/>
    <property type="match status" value="1"/>
</dbReference>
<sequence>MHSIGKVTSVTFEKLIFEVSDFEKLNYNLLGQIYIAKGVIDYVTIKNEYSEKFIYQVVKVEDKEIPLSSEEHSKFKYHGRFECVPVGMIKHGKIEFNLKKYPFLQDKVYLTSQEEMEMVFSHFHNGNDITIGLIDDQYPAYFNTAKLLTNHTAIIGNTGSGKSTTVRQIISKINNLNTQNLHFHIFDVHDEYKDINGVKIVDVINDFKINIKNLEMQDWINLIKPSELVQLPILQMGLKYANAIENKIIEEEWLKCYIALSLYRNQQTDAVTKRTKILSILDGTNIDTEKYDSKYGNMDSNTEKKFIESLKNVVDNGGNIFTLSEVIEKAKYNVSSFNKLLEGLNYVFLLEESKGNNQARSYSATLETRIKNVQTRFSNLFGNNDTELEDKSIVYSVSELDDDLLLFFTTFILKKEFEKNKKMKLEDRSVNVFIFEEAHRYISKFKESSQFNEVEAFKKIAREGRKFGCFLMLSSQRPSELSSTVLSQCNNYIVHRVKNNVDLEYLLNSIPYINKFQLNRFSYLPTGTAYIVGELFPIPVEIEIFEEFSKNSTITPEIVYRS</sequence>
<gene>
    <name evidence="2" type="ORF">GAY54_05505</name>
    <name evidence="3" type="ORF">HH313_000068</name>
</gene>
<dbReference type="Gene3D" id="3.40.50.300">
    <property type="entry name" value="P-loop containing nucleotide triphosphate hydrolases"/>
    <property type="match status" value="2"/>
</dbReference>
<evidence type="ECO:0000313" key="5">
    <source>
        <dbReference type="Proteomes" id="UP000502818"/>
    </source>
</evidence>
<dbReference type="EMBL" id="WFHO01000010">
    <property type="protein sequence ID" value="MUG52006.1"/>
    <property type="molecule type" value="Genomic_DNA"/>
</dbReference>
<proteinExistence type="predicted"/>
<name>A0AB73JFT3_STAAU</name>
<dbReference type="Proteomes" id="UP000463077">
    <property type="component" value="Unassembled WGS sequence"/>
</dbReference>
<reference evidence="3 5" key="2">
    <citation type="submission" date="2020-04" db="EMBL/GenBank/DDBJ databases">
        <authorList>
            <person name="Kim J.-M."/>
            <person name="Chung S.H."/>
            <person name="Kim I."/>
            <person name="Kim J.-S."/>
        </authorList>
    </citation>
    <scope>NUCLEOTIDE SEQUENCE [LARGE SCALE GENOMIC DNA]</scope>
    <source>
        <strain evidence="3">HL20709</strain>
    </source>
</reference>
<keyword evidence="3" id="KW-0547">Nucleotide-binding</keyword>
<dbReference type="SUPFAM" id="SSF52540">
    <property type="entry name" value="P-loop containing nucleoside triphosphate hydrolases"/>
    <property type="match status" value="1"/>
</dbReference>
<dbReference type="EMBL" id="CP053070">
    <property type="protein sequence ID" value="QJR06318.1"/>
    <property type="molecule type" value="Genomic_DNA"/>
</dbReference>